<keyword evidence="3" id="KW-1185">Reference proteome</keyword>
<gene>
    <name evidence="2" type="ORF">RND71_004979</name>
</gene>
<dbReference type="InterPro" id="IPR038796">
    <property type="entry name" value="At1g76070-like"/>
</dbReference>
<dbReference type="EMBL" id="JAVYJV010000003">
    <property type="protein sequence ID" value="KAK4374302.1"/>
    <property type="molecule type" value="Genomic_DNA"/>
</dbReference>
<feature type="compositionally biased region" description="Basic and acidic residues" evidence="1">
    <location>
        <begin position="38"/>
        <end position="48"/>
    </location>
</feature>
<evidence type="ECO:0000313" key="2">
    <source>
        <dbReference type="EMBL" id="KAK4374302.1"/>
    </source>
</evidence>
<feature type="region of interest" description="Disordered" evidence="1">
    <location>
        <begin position="37"/>
        <end position="120"/>
    </location>
</feature>
<reference evidence="2" key="1">
    <citation type="submission" date="2023-12" db="EMBL/GenBank/DDBJ databases">
        <title>Genome assembly of Anisodus tanguticus.</title>
        <authorList>
            <person name="Wang Y.-J."/>
        </authorList>
    </citation>
    <scope>NUCLEOTIDE SEQUENCE</scope>
    <source>
        <strain evidence="2">KB-2021</strain>
        <tissue evidence="2">Leaf</tissue>
    </source>
</reference>
<protein>
    <recommendedName>
        <fullName evidence="4">Syringolide-induced protein 14-1-1</fullName>
    </recommendedName>
</protein>
<name>A0AAE1VM61_9SOLA</name>
<dbReference type="Proteomes" id="UP001291623">
    <property type="component" value="Unassembled WGS sequence"/>
</dbReference>
<feature type="compositionally biased region" description="Acidic residues" evidence="1">
    <location>
        <begin position="196"/>
        <end position="214"/>
    </location>
</feature>
<feature type="region of interest" description="Disordered" evidence="1">
    <location>
        <begin position="184"/>
        <end position="214"/>
    </location>
</feature>
<sequence length="259" mass="29458">MEKTCKSSKKKTIFKLLPKAAAAAAFILHNAHAPFSPSREKRLAAEHQHKNHHHKGFAGPIIPVIPAHQSGRKSEPSSPKISCIGQIKHNKKKLNRISSSKTTSNSNNQQKNVTKKSVSNFGNMFGGKSKLISGRKSDVAAENIICKLPDRAPCLSQMQRFASGREPLTNFDWRSIQITTEDHHKYYTDDDRGHSDDEDEDEDEEEYDEDEEEELNVTFSAPILEGRGRTNIYLEPRKEINLWKRRTMNQPIPLQLNNY</sequence>
<comment type="caution">
    <text evidence="2">The sequence shown here is derived from an EMBL/GenBank/DDBJ whole genome shotgun (WGS) entry which is preliminary data.</text>
</comment>
<proteinExistence type="predicted"/>
<accession>A0AAE1VM61</accession>
<dbReference type="PANTHER" id="PTHR34779">
    <property type="entry name" value="OS09G0542900 PROTEIN"/>
    <property type="match status" value="1"/>
</dbReference>
<evidence type="ECO:0000313" key="3">
    <source>
        <dbReference type="Proteomes" id="UP001291623"/>
    </source>
</evidence>
<feature type="compositionally biased region" description="Low complexity" evidence="1">
    <location>
        <begin position="98"/>
        <end position="118"/>
    </location>
</feature>
<evidence type="ECO:0000256" key="1">
    <source>
        <dbReference type="SAM" id="MobiDB-lite"/>
    </source>
</evidence>
<dbReference type="PANTHER" id="PTHR34779:SF4">
    <property type="entry name" value="SYRINGOLIDE-INDUCED PROTEIN 14-1-1"/>
    <property type="match status" value="1"/>
</dbReference>
<evidence type="ECO:0008006" key="4">
    <source>
        <dbReference type="Google" id="ProtNLM"/>
    </source>
</evidence>
<dbReference type="AlphaFoldDB" id="A0AAE1VM61"/>
<feature type="compositionally biased region" description="Basic and acidic residues" evidence="1">
    <location>
        <begin position="184"/>
        <end position="195"/>
    </location>
</feature>
<organism evidence="2 3">
    <name type="scientific">Anisodus tanguticus</name>
    <dbReference type="NCBI Taxonomy" id="243964"/>
    <lineage>
        <taxon>Eukaryota</taxon>
        <taxon>Viridiplantae</taxon>
        <taxon>Streptophyta</taxon>
        <taxon>Embryophyta</taxon>
        <taxon>Tracheophyta</taxon>
        <taxon>Spermatophyta</taxon>
        <taxon>Magnoliopsida</taxon>
        <taxon>eudicotyledons</taxon>
        <taxon>Gunneridae</taxon>
        <taxon>Pentapetalae</taxon>
        <taxon>asterids</taxon>
        <taxon>lamiids</taxon>
        <taxon>Solanales</taxon>
        <taxon>Solanaceae</taxon>
        <taxon>Solanoideae</taxon>
        <taxon>Hyoscyameae</taxon>
        <taxon>Anisodus</taxon>
    </lineage>
</organism>